<evidence type="ECO:0000313" key="1">
    <source>
        <dbReference type="EMBL" id="SCZ80365.1"/>
    </source>
</evidence>
<accession>A0A1G5S1U7</accession>
<dbReference type="AlphaFoldDB" id="A0A1G5S1U7"/>
<organism evidence="1 2">
    <name type="scientific">Acidaminobacter hydrogenoformans DSM 2784</name>
    <dbReference type="NCBI Taxonomy" id="1120920"/>
    <lineage>
        <taxon>Bacteria</taxon>
        <taxon>Bacillati</taxon>
        <taxon>Bacillota</taxon>
        <taxon>Clostridia</taxon>
        <taxon>Peptostreptococcales</taxon>
        <taxon>Acidaminobacteraceae</taxon>
        <taxon>Acidaminobacter</taxon>
    </lineage>
</organism>
<sequence length="110" mass="12897">MRVFEAILVEIAGLHLKRLLGFGVTSAKIKIFFGFSNEYDLKQLRVIRKQSGIQLVVSTRRFKQLIDGNWIRLKRLTRRFYIEIGRSGLQQLATSGVKRLIIQFRNQYNL</sequence>
<proteinExistence type="predicted"/>
<gene>
    <name evidence="1" type="ORF">SAMN03080599_02222</name>
</gene>
<dbReference type="EMBL" id="FMWL01000012">
    <property type="protein sequence ID" value="SCZ80365.1"/>
    <property type="molecule type" value="Genomic_DNA"/>
</dbReference>
<keyword evidence="2" id="KW-1185">Reference proteome</keyword>
<dbReference type="Proteomes" id="UP000199208">
    <property type="component" value="Unassembled WGS sequence"/>
</dbReference>
<name>A0A1G5S1U7_9FIRM</name>
<protein>
    <submittedName>
        <fullName evidence="1">Uncharacterized protein</fullName>
    </submittedName>
</protein>
<evidence type="ECO:0000313" key="2">
    <source>
        <dbReference type="Proteomes" id="UP000199208"/>
    </source>
</evidence>
<reference evidence="1 2" key="1">
    <citation type="submission" date="2016-10" db="EMBL/GenBank/DDBJ databases">
        <authorList>
            <person name="de Groot N.N."/>
        </authorList>
    </citation>
    <scope>NUCLEOTIDE SEQUENCE [LARGE SCALE GENOMIC DNA]</scope>
    <source>
        <strain evidence="1 2">DSM 2784</strain>
    </source>
</reference>